<evidence type="ECO:0000313" key="10">
    <source>
        <dbReference type="EMBL" id="HHS52605.1"/>
    </source>
</evidence>
<dbReference type="InterPro" id="IPR052175">
    <property type="entry name" value="ComplexI-like_HydComp"/>
</dbReference>
<keyword evidence="4 8" id="KW-1133">Transmembrane helix</keyword>
<gene>
    <name evidence="10" type="ORF">ENW73_07055</name>
</gene>
<dbReference type="InterPro" id="IPR001750">
    <property type="entry name" value="ND/Mrp_TM"/>
</dbReference>
<protein>
    <recommendedName>
        <fullName evidence="9">NADH:quinone oxidoreductase/Mrp antiporter transmembrane domain-containing protein</fullName>
    </recommendedName>
</protein>
<accession>A0A7C6A9M0</accession>
<feature type="transmembrane region" description="Helical" evidence="8">
    <location>
        <begin position="159"/>
        <end position="180"/>
    </location>
</feature>
<feature type="transmembrane region" description="Helical" evidence="8">
    <location>
        <begin position="128"/>
        <end position="147"/>
    </location>
</feature>
<evidence type="ECO:0000256" key="3">
    <source>
        <dbReference type="ARBA" id="ARBA00022692"/>
    </source>
</evidence>
<feature type="transmembrane region" description="Helical" evidence="8">
    <location>
        <begin position="374"/>
        <end position="399"/>
    </location>
</feature>
<evidence type="ECO:0000256" key="6">
    <source>
        <dbReference type="ARBA" id="ARBA00023136"/>
    </source>
</evidence>
<keyword evidence="5" id="KW-0560">Oxidoreductase</keyword>
<evidence type="ECO:0000256" key="4">
    <source>
        <dbReference type="ARBA" id="ARBA00022989"/>
    </source>
</evidence>
<name>A0A7C6A9M0_UNCW3</name>
<organism evidence="10">
    <name type="scientific">candidate division WOR-3 bacterium</name>
    <dbReference type="NCBI Taxonomy" id="2052148"/>
    <lineage>
        <taxon>Bacteria</taxon>
        <taxon>Bacteria division WOR-3</taxon>
    </lineage>
</organism>
<feature type="transmembrane region" description="Helical" evidence="8">
    <location>
        <begin position="28"/>
        <end position="45"/>
    </location>
</feature>
<feature type="transmembrane region" description="Helical" evidence="8">
    <location>
        <begin position="330"/>
        <end position="353"/>
    </location>
</feature>
<dbReference type="PANTHER" id="PTHR42682">
    <property type="entry name" value="HYDROGENASE-4 COMPONENT F"/>
    <property type="match status" value="1"/>
</dbReference>
<keyword evidence="2" id="KW-1003">Cell membrane</keyword>
<dbReference type="Pfam" id="PF00361">
    <property type="entry name" value="Proton_antipo_M"/>
    <property type="match status" value="1"/>
</dbReference>
<evidence type="ECO:0000256" key="5">
    <source>
        <dbReference type="ARBA" id="ARBA00023002"/>
    </source>
</evidence>
<evidence type="ECO:0000259" key="9">
    <source>
        <dbReference type="Pfam" id="PF00361"/>
    </source>
</evidence>
<evidence type="ECO:0000256" key="8">
    <source>
        <dbReference type="SAM" id="Phobius"/>
    </source>
</evidence>
<feature type="transmembrane region" description="Helical" evidence="8">
    <location>
        <begin position="433"/>
        <end position="454"/>
    </location>
</feature>
<proteinExistence type="predicted"/>
<dbReference type="AlphaFoldDB" id="A0A7C6A9M0"/>
<evidence type="ECO:0000256" key="1">
    <source>
        <dbReference type="ARBA" id="ARBA00004651"/>
    </source>
</evidence>
<feature type="transmembrane region" description="Helical" evidence="8">
    <location>
        <begin position="255"/>
        <end position="274"/>
    </location>
</feature>
<dbReference type="PANTHER" id="PTHR42682:SF3">
    <property type="entry name" value="FORMATE HYDROGENLYASE SUBUNIT 3-RELATED"/>
    <property type="match status" value="1"/>
</dbReference>
<reference evidence="10" key="1">
    <citation type="journal article" date="2020" name="mSystems">
        <title>Genome- and Community-Level Interaction Insights into Carbon Utilization and Element Cycling Functions of Hydrothermarchaeota in Hydrothermal Sediment.</title>
        <authorList>
            <person name="Zhou Z."/>
            <person name="Liu Y."/>
            <person name="Xu W."/>
            <person name="Pan J."/>
            <person name="Luo Z.H."/>
            <person name="Li M."/>
        </authorList>
    </citation>
    <scope>NUCLEOTIDE SEQUENCE [LARGE SCALE GENOMIC DNA]</scope>
    <source>
        <strain evidence="10">SpSt-876</strain>
    </source>
</reference>
<feature type="transmembrane region" description="Helical" evidence="8">
    <location>
        <begin position="103"/>
        <end position="122"/>
    </location>
</feature>
<keyword evidence="3 7" id="KW-0812">Transmembrane</keyword>
<sequence>MNSLVLVILVPVVSALLAFLFNRLRNEFSFIGAVLTLYFALRIFLTCRTKNISYDLFYLFGTNFSLYADAFAGLFLLVLAFFGLGLVIYSFRYIRSFLPRQQNLYQFYLVATLALANGVILAKNFSPLLLIFLGFLALTSYGMVLLSTTGEKENNAINYIPATTLASSFLLLDVLGIYLLTRISLYWFDLSGNLIARNSLMLLGITIILSFAIIAVRQSNLINRLSFFQISQIGYVILGIGSLSPLGIVGGMFHLLNNLIFSIGLILLAGSIIFRTKNQDLRTLGGLAGKMPFTFGSFLVASIGIAGIPPLGGFFAQWLIFQSLLSLRSVFAHILVACAILGSILTLISFLLVTRSIFLGPNRIKHEQTSSNHIIEVGFSMNLVPMLFALIALTFGILVKAVPLNLFILPSLKPIFPASTLPESVKFFSRSPITVIMIGWVVVGILLFFLLCLLERQIRLRRIDENSKFRIPKSEFRIPNSKCGQQMTVKG</sequence>
<feature type="domain" description="NADH:quinone oxidoreductase/Mrp antiporter transmembrane" evidence="9">
    <location>
        <begin position="158"/>
        <end position="339"/>
    </location>
</feature>
<evidence type="ECO:0000256" key="7">
    <source>
        <dbReference type="RuleBase" id="RU000320"/>
    </source>
</evidence>
<dbReference type="EMBL" id="DTLI01000167">
    <property type="protein sequence ID" value="HHS52605.1"/>
    <property type="molecule type" value="Genomic_DNA"/>
</dbReference>
<feature type="transmembrane region" description="Helical" evidence="8">
    <location>
        <begin position="295"/>
        <end position="318"/>
    </location>
</feature>
<feature type="transmembrane region" description="Helical" evidence="8">
    <location>
        <begin position="74"/>
        <end position="91"/>
    </location>
</feature>
<keyword evidence="6 8" id="KW-0472">Membrane</keyword>
<feature type="transmembrane region" description="Helical" evidence="8">
    <location>
        <begin position="200"/>
        <end position="216"/>
    </location>
</feature>
<dbReference type="GO" id="GO:0016491">
    <property type="term" value="F:oxidoreductase activity"/>
    <property type="evidence" value="ECO:0007669"/>
    <property type="project" value="UniProtKB-KW"/>
</dbReference>
<comment type="subcellular location">
    <subcellularLocation>
        <location evidence="1">Cell membrane</location>
        <topology evidence="1">Multi-pass membrane protein</topology>
    </subcellularLocation>
    <subcellularLocation>
        <location evidence="7">Membrane</location>
        <topology evidence="7">Multi-pass membrane protein</topology>
    </subcellularLocation>
</comment>
<comment type="caution">
    <text evidence="10">The sequence shown here is derived from an EMBL/GenBank/DDBJ whole genome shotgun (WGS) entry which is preliminary data.</text>
</comment>
<dbReference type="GO" id="GO:0005886">
    <property type="term" value="C:plasma membrane"/>
    <property type="evidence" value="ECO:0007669"/>
    <property type="project" value="UniProtKB-SubCell"/>
</dbReference>
<feature type="transmembrane region" description="Helical" evidence="8">
    <location>
        <begin position="228"/>
        <end position="249"/>
    </location>
</feature>
<evidence type="ECO:0000256" key="2">
    <source>
        <dbReference type="ARBA" id="ARBA00022475"/>
    </source>
</evidence>